<feature type="compositionally biased region" description="Basic and acidic residues" evidence="1">
    <location>
        <begin position="254"/>
        <end position="268"/>
    </location>
</feature>
<evidence type="ECO:0000256" key="1">
    <source>
        <dbReference type="SAM" id="MobiDB-lite"/>
    </source>
</evidence>
<feature type="compositionally biased region" description="Low complexity" evidence="1">
    <location>
        <begin position="222"/>
        <end position="231"/>
    </location>
</feature>
<name>A0A2I0WMJ1_9ASPA</name>
<feature type="region of interest" description="Disordered" evidence="1">
    <location>
        <begin position="206"/>
        <end position="318"/>
    </location>
</feature>
<organism evidence="2 3">
    <name type="scientific">Dendrobium catenatum</name>
    <dbReference type="NCBI Taxonomy" id="906689"/>
    <lineage>
        <taxon>Eukaryota</taxon>
        <taxon>Viridiplantae</taxon>
        <taxon>Streptophyta</taxon>
        <taxon>Embryophyta</taxon>
        <taxon>Tracheophyta</taxon>
        <taxon>Spermatophyta</taxon>
        <taxon>Magnoliopsida</taxon>
        <taxon>Liliopsida</taxon>
        <taxon>Asparagales</taxon>
        <taxon>Orchidaceae</taxon>
        <taxon>Epidendroideae</taxon>
        <taxon>Malaxideae</taxon>
        <taxon>Dendrobiinae</taxon>
        <taxon>Dendrobium</taxon>
    </lineage>
</organism>
<accession>A0A2I0WMJ1</accession>
<feature type="compositionally biased region" description="Basic and acidic residues" evidence="1">
    <location>
        <begin position="210"/>
        <end position="221"/>
    </location>
</feature>
<feature type="region of interest" description="Disordered" evidence="1">
    <location>
        <begin position="168"/>
        <end position="191"/>
    </location>
</feature>
<reference evidence="2 3" key="1">
    <citation type="journal article" date="2016" name="Sci. Rep.">
        <title>The Dendrobium catenatum Lindl. genome sequence provides insights into polysaccharide synthase, floral development and adaptive evolution.</title>
        <authorList>
            <person name="Zhang G.Q."/>
            <person name="Xu Q."/>
            <person name="Bian C."/>
            <person name="Tsai W.C."/>
            <person name="Yeh C.M."/>
            <person name="Liu K.W."/>
            <person name="Yoshida K."/>
            <person name="Zhang L.S."/>
            <person name="Chang S.B."/>
            <person name="Chen F."/>
            <person name="Shi Y."/>
            <person name="Su Y.Y."/>
            <person name="Zhang Y.Q."/>
            <person name="Chen L.J."/>
            <person name="Yin Y."/>
            <person name="Lin M."/>
            <person name="Huang H."/>
            <person name="Deng H."/>
            <person name="Wang Z.W."/>
            <person name="Zhu S.L."/>
            <person name="Zhao X."/>
            <person name="Deng C."/>
            <person name="Niu S.C."/>
            <person name="Huang J."/>
            <person name="Wang M."/>
            <person name="Liu G.H."/>
            <person name="Yang H.J."/>
            <person name="Xiao X.J."/>
            <person name="Hsiao Y.Y."/>
            <person name="Wu W.L."/>
            <person name="Chen Y.Y."/>
            <person name="Mitsuda N."/>
            <person name="Ohme-Takagi M."/>
            <person name="Luo Y.B."/>
            <person name="Van de Peer Y."/>
            <person name="Liu Z.J."/>
        </authorList>
    </citation>
    <scope>NUCLEOTIDE SEQUENCE [LARGE SCALE GENOMIC DNA]</scope>
    <source>
        <tissue evidence="2">The whole plant</tissue>
    </source>
</reference>
<dbReference type="Proteomes" id="UP000233837">
    <property type="component" value="Unassembled WGS sequence"/>
</dbReference>
<feature type="compositionally biased region" description="Polar residues" evidence="1">
    <location>
        <begin position="290"/>
        <end position="303"/>
    </location>
</feature>
<reference evidence="2 3" key="2">
    <citation type="journal article" date="2017" name="Nature">
        <title>The Apostasia genome and the evolution of orchids.</title>
        <authorList>
            <person name="Zhang G.Q."/>
            <person name="Liu K.W."/>
            <person name="Li Z."/>
            <person name="Lohaus R."/>
            <person name="Hsiao Y.Y."/>
            <person name="Niu S.C."/>
            <person name="Wang J.Y."/>
            <person name="Lin Y.C."/>
            <person name="Xu Q."/>
            <person name="Chen L.J."/>
            <person name="Yoshida K."/>
            <person name="Fujiwara S."/>
            <person name="Wang Z.W."/>
            <person name="Zhang Y.Q."/>
            <person name="Mitsuda N."/>
            <person name="Wang M."/>
            <person name="Liu G.H."/>
            <person name="Pecoraro L."/>
            <person name="Huang H.X."/>
            <person name="Xiao X.J."/>
            <person name="Lin M."/>
            <person name="Wu X.Y."/>
            <person name="Wu W.L."/>
            <person name="Chen Y.Y."/>
            <person name="Chang S.B."/>
            <person name="Sakamoto S."/>
            <person name="Ohme-Takagi M."/>
            <person name="Yagi M."/>
            <person name="Zeng S.J."/>
            <person name="Shen C.Y."/>
            <person name="Yeh C.M."/>
            <person name="Luo Y.B."/>
            <person name="Tsai W.C."/>
            <person name="Van de Peer Y."/>
            <person name="Liu Z.J."/>
        </authorList>
    </citation>
    <scope>NUCLEOTIDE SEQUENCE [LARGE SCALE GENOMIC DNA]</scope>
    <source>
        <tissue evidence="2">The whole plant</tissue>
    </source>
</reference>
<dbReference type="EMBL" id="KZ502537">
    <property type="protein sequence ID" value="PKU76882.1"/>
    <property type="molecule type" value="Genomic_DNA"/>
</dbReference>
<dbReference type="AlphaFoldDB" id="A0A2I0WMJ1"/>
<evidence type="ECO:0000313" key="2">
    <source>
        <dbReference type="EMBL" id="PKU76882.1"/>
    </source>
</evidence>
<sequence length="364" mass="40708">MEEKLSFCYAQVLLKFEIFSKLLHGLLLAAVLKWRISGLRLGHEELLEAFVRLELEMKQHPFCFDLVMGQELRPAENTRLPSDFSADHFAPITNGTCNGACCDGKPTADLPAPTTPERFRRYWSRSMRRNKPISHYFRRTLRQKITGAITGGYCARLFKLNETKSVNVAPKKSPTSDPLENPSPKGLFSETEPLWPVTSFLPFSHLARGPKKEEKRRREGRSSSSTTAGTSTDHLRSLDGPPPEPRRTTAGASPDHHMRPSPSSDHRRSLVGPPPEALTFTRGPHLRQRPSPTFEPSPSSKTLTFARGPHQHLRPSPSPKALTFASGPHLRQRPSSFPEALTFVRGPHLRRTTAEGPHLCVTIA</sequence>
<keyword evidence="3" id="KW-1185">Reference proteome</keyword>
<proteinExistence type="predicted"/>
<gene>
    <name evidence="2" type="ORF">MA16_Dca001488</name>
</gene>
<evidence type="ECO:0000313" key="3">
    <source>
        <dbReference type="Proteomes" id="UP000233837"/>
    </source>
</evidence>
<protein>
    <submittedName>
        <fullName evidence="2">Uncharacterized protein</fullName>
    </submittedName>
</protein>